<reference evidence="3 4" key="1">
    <citation type="journal article" date="2019" name="Int. J. Syst. Evol. Microbiol.">
        <title>The Global Catalogue of Microorganisms (GCM) 10K type strain sequencing project: providing services to taxonomists for standard genome sequencing and annotation.</title>
        <authorList>
            <consortium name="The Broad Institute Genomics Platform"/>
            <consortium name="The Broad Institute Genome Sequencing Center for Infectious Disease"/>
            <person name="Wu L."/>
            <person name="Ma J."/>
        </authorList>
    </citation>
    <scope>NUCLEOTIDE SEQUENCE [LARGE SCALE GENOMIC DNA]</scope>
    <source>
        <strain evidence="3 4">JCM 3367</strain>
    </source>
</reference>
<dbReference type="Pfam" id="PF00378">
    <property type="entry name" value="ECH_1"/>
    <property type="match status" value="1"/>
</dbReference>
<sequence>MKLLLLVSAFNGLTQRVWCELRAGGHDVGVQLATNDAAIINAVRRTNPDLILCPFLKDRVPEEVWRQRRTVIIHPGPVGDRGPSSLDWAITEGASHWGVTALEAIAEMDAGPIWAHRTFPMPAEPVRKSAIYNGPVADAALECAREVVAKAVDPTFQPTPLAEAVVAVPGARARPTMTQADRRFGWEENTDHILRRVRAADGAPGVRAQLAGLDVLVFDARRGGPVDAAPGQVVAVRDGAVRVATGDGSVWVGQLKTPAAVGGDVPRIKLPATALLGRRLRGVPRQAASLNGDADIRYHRDGAVGWLTIDVYNGAMGPATCRRLLSALRHAAGQDTRALVLVSGPEVFSNGIHLNLIEADRDPGALAWANIKAINAVCRAITTLRGQPVVAAFGGPAGAGGVMLALGADVVAARAGVVLNPYYEMGLFGSELHTYTLPRRVGETVARQLLDGRLPVTVEAAERMGLIDTVGPRPYPRFVEWLAELAERTAADGDRIRREKAARLAAAPMPLDAYAARELAEMSRDMFDNRSDFAGARTDFVHKVRATVTPAKLAFRSPGGLPRRRRSAPRPVGC</sequence>
<dbReference type="EMBL" id="BAAARY010000010">
    <property type="protein sequence ID" value="GAA2524542.1"/>
    <property type="molecule type" value="Genomic_DNA"/>
</dbReference>
<keyword evidence="4" id="KW-1185">Reference proteome</keyword>
<dbReference type="Proteomes" id="UP001499978">
    <property type="component" value="Unassembled WGS sequence"/>
</dbReference>
<dbReference type="Gene3D" id="3.90.226.10">
    <property type="entry name" value="2-enoyl-CoA Hydratase, Chain A, domain 1"/>
    <property type="match status" value="1"/>
</dbReference>
<protein>
    <submittedName>
        <fullName evidence="3">Enoyl-CoA hydratase-related protein</fullName>
    </submittedName>
</protein>
<dbReference type="SUPFAM" id="SSF50486">
    <property type="entry name" value="FMT C-terminal domain-like"/>
    <property type="match status" value="1"/>
</dbReference>
<evidence type="ECO:0000259" key="2">
    <source>
        <dbReference type="Pfam" id="PF02911"/>
    </source>
</evidence>
<dbReference type="InterPro" id="IPR029045">
    <property type="entry name" value="ClpP/crotonase-like_dom_sf"/>
</dbReference>
<dbReference type="SUPFAM" id="SSF52096">
    <property type="entry name" value="ClpP/crotonase"/>
    <property type="match status" value="1"/>
</dbReference>
<name>A0ABN3NKK2_9ACTN</name>
<evidence type="ECO:0000256" key="1">
    <source>
        <dbReference type="SAM" id="MobiDB-lite"/>
    </source>
</evidence>
<dbReference type="CDD" id="cd08650">
    <property type="entry name" value="FMT_core_HypX_N"/>
    <property type="match status" value="1"/>
</dbReference>
<dbReference type="InterPro" id="IPR005793">
    <property type="entry name" value="Formyl_trans_C"/>
</dbReference>
<comment type="caution">
    <text evidence="3">The sequence shown here is derived from an EMBL/GenBank/DDBJ whole genome shotgun (WGS) entry which is preliminary data.</text>
</comment>
<dbReference type="InterPro" id="IPR047180">
    <property type="entry name" value="HoxX-like"/>
</dbReference>
<dbReference type="Pfam" id="PF02911">
    <property type="entry name" value="Formyl_trans_C"/>
    <property type="match status" value="1"/>
</dbReference>
<organism evidence="3 4">
    <name type="scientific">Pilimelia columellifera subsp. columellifera</name>
    <dbReference type="NCBI Taxonomy" id="706583"/>
    <lineage>
        <taxon>Bacteria</taxon>
        <taxon>Bacillati</taxon>
        <taxon>Actinomycetota</taxon>
        <taxon>Actinomycetes</taxon>
        <taxon>Micromonosporales</taxon>
        <taxon>Micromonosporaceae</taxon>
        <taxon>Pilimelia</taxon>
    </lineage>
</organism>
<dbReference type="SUPFAM" id="SSF53328">
    <property type="entry name" value="Formyltransferase"/>
    <property type="match status" value="1"/>
</dbReference>
<evidence type="ECO:0000313" key="3">
    <source>
        <dbReference type="EMBL" id="GAA2524542.1"/>
    </source>
</evidence>
<dbReference type="PANTHER" id="PTHR43388">
    <property type="entry name" value="HYDROGENASE MATURATION FACTOR HOXX"/>
    <property type="match status" value="1"/>
</dbReference>
<dbReference type="InterPro" id="IPR036477">
    <property type="entry name" value="Formyl_transf_N_sf"/>
</dbReference>
<feature type="domain" description="Formyl transferase C-terminal" evidence="2">
    <location>
        <begin position="177"/>
        <end position="258"/>
    </location>
</feature>
<dbReference type="InterPro" id="IPR001753">
    <property type="entry name" value="Enoyl-CoA_hydra/iso"/>
</dbReference>
<dbReference type="InterPro" id="IPR011034">
    <property type="entry name" value="Formyl_transferase-like_C_sf"/>
</dbReference>
<dbReference type="PIRSF" id="PIRSF006787">
    <property type="entry name" value="Hydrgn_mat_HoxX"/>
    <property type="match status" value="1"/>
</dbReference>
<dbReference type="Gene3D" id="3.40.50.12230">
    <property type="match status" value="1"/>
</dbReference>
<accession>A0ABN3NKK2</accession>
<dbReference type="InterPro" id="IPR009188">
    <property type="entry name" value="NiFe-hyd_mat_HypX/HoxX"/>
</dbReference>
<gene>
    <name evidence="3" type="ORF">GCM10010201_23860</name>
</gene>
<dbReference type="CDD" id="cd06558">
    <property type="entry name" value="crotonase-like"/>
    <property type="match status" value="1"/>
</dbReference>
<evidence type="ECO:0000313" key="4">
    <source>
        <dbReference type="Proteomes" id="UP001499978"/>
    </source>
</evidence>
<feature type="region of interest" description="Disordered" evidence="1">
    <location>
        <begin position="555"/>
        <end position="574"/>
    </location>
</feature>
<dbReference type="RefSeq" id="WP_344172278.1">
    <property type="nucleotide sequence ID" value="NZ_BAAARY010000010.1"/>
</dbReference>
<dbReference type="PANTHER" id="PTHR43388:SF1">
    <property type="entry name" value="HYDROGENASE MATURATION FACTOR HOXX"/>
    <property type="match status" value="1"/>
</dbReference>
<proteinExistence type="predicted"/>